<keyword evidence="7 11" id="KW-1133">Transmembrane helix</keyword>
<dbReference type="GO" id="GO:0045277">
    <property type="term" value="C:respiratory chain complex IV"/>
    <property type="evidence" value="ECO:0007669"/>
    <property type="project" value="InterPro"/>
</dbReference>
<dbReference type="InterPro" id="IPR036639">
    <property type="entry name" value="Cyt_c_oxidase_su4_sf"/>
</dbReference>
<sequence>MLRQTFARSIRFNSTVAKTAPRALSNAYVNQLEARWETLPQADQSALINDLKERMKISWGELTPAEKKAAYYISYGEWGPRAPLYSPGDKSKVFWGTMIGMFAGLVIFVGLKTFAGSKSVTMNREWHEKSDEYLKSQNANPFTGYSQVQ</sequence>
<dbReference type="RefSeq" id="XP_062876967.1">
    <property type="nucleotide sequence ID" value="XM_063020897.1"/>
</dbReference>
<name>A0AAX4H856_9ASCO</name>
<dbReference type="PANTHER" id="PTHR10707">
    <property type="entry name" value="CYTOCHROME C OXIDASE SUBUNIT IV"/>
    <property type="match status" value="1"/>
</dbReference>
<keyword evidence="6" id="KW-0809">Transit peptide</keyword>
<comment type="similarity">
    <text evidence="3">Belongs to the cytochrome c oxidase IV family.</text>
</comment>
<evidence type="ECO:0000256" key="3">
    <source>
        <dbReference type="ARBA" id="ARBA00008135"/>
    </source>
</evidence>
<comment type="subcellular location">
    <subcellularLocation>
        <location evidence="1">Mitochondrion inner membrane</location>
        <topology evidence="1">Single-pass membrane protein</topology>
    </subcellularLocation>
</comment>
<evidence type="ECO:0000313" key="12">
    <source>
        <dbReference type="EMBL" id="WPK24584.1"/>
    </source>
</evidence>
<organism evidence="12 13">
    <name type="scientific">Australozyma saopauloensis</name>
    <dbReference type="NCBI Taxonomy" id="291208"/>
    <lineage>
        <taxon>Eukaryota</taxon>
        <taxon>Fungi</taxon>
        <taxon>Dikarya</taxon>
        <taxon>Ascomycota</taxon>
        <taxon>Saccharomycotina</taxon>
        <taxon>Pichiomycetes</taxon>
        <taxon>Metschnikowiaceae</taxon>
        <taxon>Australozyma</taxon>
    </lineage>
</organism>
<keyword evidence="10 11" id="KW-0472">Membrane</keyword>
<evidence type="ECO:0000256" key="7">
    <source>
        <dbReference type="ARBA" id="ARBA00022989"/>
    </source>
</evidence>
<dbReference type="FunFam" id="1.10.442.10:FF:000002">
    <property type="entry name" value="Cytochrome c oxidase subunit V"/>
    <property type="match status" value="1"/>
</dbReference>
<reference evidence="12 13" key="1">
    <citation type="submission" date="2023-10" db="EMBL/GenBank/DDBJ databases">
        <title>Draft Genome Sequence of Candida saopaulonensis from a very Premature Infant with Sepsis.</title>
        <authorList>
            <person name="Ning Y."/>
            <person name="Dai R."/>
            <person name="Xiao M."/>
            <person name="Xu Y."/>
            <person name="Yan Q."/>
            <person name="Zhang L."/>
        </authorList>
    </citation>
    <scope>NUCLEOTIDE SEQUENCE [LARGE SCALE GENOMIC DNA]</scope>
    <source>
        <strain evidence="12 13">19XY460</strain>
    </source>
</reference>
<evidence type="ECO:0000256" key="4">
    <source>
        <dbReference type="ARBA" id="ARBA00022692"/>
    </source>
</evidence>
<dbReference type="CDD" id="cd00922">
    <property type="entry name" value="Cyt_c_Oxidase_IV"/>
    <property type="match status" value="1"/>
</dbReference>
<keyword evidence="13" id="KW-1185">Reference proteome</keyword>
<evidence type="ECO:0000256" key="1">
    <source>
        <dbReference type="ARBA" id="ARBA00004434"/>
    </source>
</evidence>
<dbReference type="Proteomes" id="UP001338582">
    <property type="component" value="Chromosome 2"/>
</dbReference>
<evidence type="ECO:0000256" key="6">
    <source>
        <dbReference type="ARBA" id="ARBA00022946"/>
    </source>
</evidence>
<feature type="transmembrane region" description="Helical" evidence="11">
    <location>
        <begin position="93"/>
        <end position="115"/>
    </location>
</feature>
<dbReference type="Gene3D" id="1.10.442.10">
    <property type="entry name" value="Cytochrome c oxidase subunit IV"/>
    <property type="match status" value="1"/>
</dbReference>
<keyword evidence="4 11" id="KW-0812">Transmembrane</keyword>
<dbReference type="AlphaFoldDB" id="A0AAX4H856"/>
<dbReference type="GO" id="GO:0016491">
    <property type="term" value="F:oxidoreductase activity"/>
    <property type="evidence" value="ECO:0007669"/>
    <property type="project" value="UniProtKB-KW"/>
</dbReference>
<gene>
    <name evidence="12" type="ORF">PUMCH_001863</name>
</gene>
<evidence type="ECO:0000256" key="8">
    <source>
        <dbReference type="ARBA" id="ARBA00023002"/>
    </source>
</evidence>
<evidence type="ECO:0000256" key="11">
    <source>
        <dbReference type="SAM" id="Phobius"/>
    </source>
</evidence>
<evidence type="ECO:0000256" key="2">
    <source>
        <dbReference type="ARBA" id="ARBA00004673"/>
    </source>
</evidence>
<evidence type="ECO:0000256" key="10">
    <source>
        <dbReference type="ARBA" id="ARBA00023136"/>
    </source>
</evidence>
<evidence type="ECO:0000256" key="5">
    <source>
        <dbReference type="ARBA" id="ARBA00022792"/>
    </source>
</evidence>
<dbReference type="GeneID" id="88172928"/>
<dbReference type="KEGG" id="asau:88172928"/>
<dbReference type="GO" id="GO:0006123">
    <property type="term" value="P:mitochondrial electron transport, cytochrome c to oxygen"/>
    <property type="evidence" value="ECO:0007669"/>
    <property type="project" value="InterPro"/>
</dbReference>
<dbReference type="SUPFAM" id="SSF81406">
    <property type="entry name" value="Mitochondrial cytochrome c oxidase subunit IV"/>
    <property type="match status" value="1"/>
</dbReference>
<dbReference type="PANTHER" id="PTHR10707:SF10">
    <property type="entry name" value="CYTOCHROME C OXIDASE SUBUNIT 4"/>
    <property type="match status" value="1"/>
</dbReference>
<accession>A0AAX4H856</accession>
<dbReference type="Pfam" id="PF02936">
    <property type="entry name" value="COX4"/>
    <property type="match status" value="1"/>
</dbReference>
<proteinExistence type="inferred from homology"/>
<dbReference type="GO" id="GO:0005743">
    <property type="term" value="C:mitochondrial inner membrane"/>
    <property type="evidence" value="ECO:0007669"/>
    <property type="project" value="UniProtKB-SubCell"/>
</dbReference>
<protein>
    <submittedName>
        <fullName evidence="12">Uncharacterized protein</fullName>
    </submittedName>
</protein>
<keyword evidence="9" id="KW-0496">Mitochondrion</keyword>
<evidence type="ECO:0000256" key="9">
    <source>
        <dbReference type="ARBA" id="ARBA00023128"/>
    </source>
</evidence>
<dbReference type="EMBL" id="CP138895">
    <property type="protein sequence ID" value="WPK24584.1"/>
    <property type="molecule type" value="Genomic_DNA"/>
</dbReference>
<evidence type="ECO:0000313" key="13">
    <source>
        <dbReference type="Proteomes" id="UP001338582"/>
    </source>
</evidence>
<comment type="pathway">
    <text evidence="2">Energy metabolism; oxidative phosphorylation.</text>
</comment>
<keyword evidence="8" id="KW-0560">Oxidoreductase</keyword>
<dbReference type="InterPro" id="IPR004203">
    <property type="entry name" value="Cyt_c_oxidase_su4_fam"/>
</dbReference>
<keyword evidence="5" id="KW-0999">Mitochondrion inner membrane</keyword>